<dbReference type="GO" id="GO:0005634">
    <property type="term" value="C:nucleus"/>
    <property type="evidence" value="ECO:0007669"/>
    <property type="project" value="UniProtKB-SubCell"/>
</dbReference>
<comment type="caution">
    <text evidence="7">The sequence shown here is derived from an EMBL/GenBank/DDBJ whole genome shotgun (WGS) entry which is preliminary data.</text>
</comment>
<feature type="domain" description="Zn(2)-C6 fungal-type" evidence="6">
    <location>
        <begin position="13"/>
        <end position="46"/>
    </location>
</feature>
<dbReference type="InterPro" id="IPR007219">
    <property type="entry name" value="XnlR_reg_dom"/>
</dbReference>
<reference evidence="7" key="1">
    <citation type="submission" date="2023-03" db="EMBL/GenBank/DDBJ databases">
        <title>Massive genome expansion in bonnet fungi (Mycena s.s.) driven by repeated elements and novel gene families across ecological guilds.</title>
        <authorList>
            <consortium name="Lawrence Berkeley National Laboratory"/>
            <person name="Harder C.B."/>
            <person name="Miyauchi S."/>
            <person name="Viragh M."/>
            <person name="Kuo A."/>
            <person name="Thoen E."/>
            <person name="Andreopoulos B."/>
            <person name="Lu D."/>
            <person name="Skrede I."/>
            <person name="Drula E."/>
            <person name="Henrissat B."/>
            <person name="Morin E."/>
            <person name="Kohler A."/>
            <person name="Barry K."/>
            <person name="LaButti K."/>
            <person name="Morin E."/>
            <person name="Salamov A."/>
            <person name="Lipzen A."/>
            <person name="Mereny Z."/>
            <person name="Hegedus B."/>
            <person name="Baldrian P."/>
            <person name="Stursova M."/>
            <person name="Weitz H."/>
            <person name="Taylor A."/>
            <person name="Grigoriev I.V."/>
            <person name="Nagy L.G."/>
            <person name="Martin F."/>
            <person name="Kauserud H."/>
        </authorList>
    </citation>
    <scope>NUCLEOTIDE SEQUENCE</scope>
    <source>
        <strain evidence="7">CBHHK200</strain>
    </source>
</reference>
<organism evidence="7 8">
    <name type="scientific">Mycena alexandri</name>
    <dbReference type="NCBI Taxonomy" id="1745969"/>
    <lineage>
        <taxon>Eukaryota</taxon>
        <taxon>Fungi</taxon>
        <taxon>Dikarya</taxon>
        <taxon>Basidiomycota</taxon>
        <taxon>Agaricomycotina</taxon>
        <taxon>Agaricomycetes</taxon>
        <taxon>Agaricomycetidae</taxon>
        <taxon>Agaricales</taxon>
        <taxon>Marasmiineae</taxon>
        <taxon>Mycenaceae</taxon>
        <taxon>Mycena</taxon>
    </lineage>
</organism>
<protein>
    <submittedName>
        <fullName evidence="7">Fungal-specific transcription factor domain-containing protein</fullName>
    </submittedName>
</protein>
<keyword evidence="3" id="KW-0238">DNA-binding</keyword>
<dbReference type="GO" id="GO:0000981">
    <property type="term" value="F:DNA-binding transcription factor activity, RNA polymerase II-specific"/>
    <property type="evidence" value="ECO:0007669"/>
    <property type="project" value="InterPro"/>
</dbReference>
<dbReference type="GO" id="GO:0008270">
    <property type="term" value="F:zinc ion binding"/>
    <property type="evidence" value="ECO:0007669"/>
    <property type="project" value="InterPro"/>
</dbReference>
<keyword evidence="4" id="KW-0539">Nucleus</keyword>
<dbReference type="EMBL" id="JARJCM010000008">
    <property type="protein sequence ID" value="KAJ7043946.1"/>
    <property type="molecule type" value="Genomic_DNA"/>
</dbReference>
<evidence type="ECO:0000256" key="4">
    <source>
        <dbReference type="ARBA" id="ARBA00023242"/>
    </source>
</evidence>
<dbReference type="PANTHER" id="PTHR46910:SF3">
    <property type="entry name" value="HALOTOLERANCE PROTEIN 9-RELATED"/>
    <property type="match status" value="1"/>
</dbReference>
<evidence type="ECO:0000313" key="8">
    <source>
        <dbReference type="Proteomes" id="UP001218188"/>
    </source>
</evidence>
<dbReference type="SUPFAM" id="SSF57701">
    <property type="entry name" value="Zn2/Cys6 DNA-binding domain"/>
    <property type="match status" value="1"/>
</dbReference>
<dbReference type="Pfam" id="PF04082">
    <property type="entry name" value="Fungal_trans"/>
    <property type="match status" value="1"/>
</dbReference>
<feature type="region of interest" description="Disordered" evidence="5">
    <location>
        <begin position="94"/>
        <end position="113"/>
    </location>
</feature>
<evidence type="ECO:0000256" key="5">
    <source>
        <dbReference type="SAM" id="MobiDB-lite"/>
    </source>
</evidence>
<comment type="subcellular location">
    <subcellularLocation>
        <location evidence="1">Nucleus</location>
    </subcellularLocation>
</comment>
<evidence type="ECO:0000256" key="2">
    <source>
        <dbReference type="ARBA" id="ARBA00022723"/>
    </source>
</evidence>
<dbReference type="InterPro" id="IPR001138">
    <property type="entry name" value="Zn2Cys6_DnaBD"/>
</dbReference>
<dbReference type="GO" id="GO:0006351">
    <property type="term" value="P:DNA-templated transcription"/>
    <property type="evidence" value="ECO:0007669"/>
    <property type="project" value="InterPro"/>
</dbReference>
<feature type="compositionally biased region" description="Polar residues" evidence="5">
    <location>
        <begin position="94"/>
        <end position="109"/>
    </location>
</feature>
<accession>A0AAD6TEP0</accession>
<sequence>MPVNSKQRRPERSCDICRKRKTRCDGPSMPDRCCSNCLAFGSACTYIEPSRKRGPKNPTVQELTKEIAALKAKLRTSSVCSLCAQPLQSQGASTSTSVFQQGSPESDSTIAEELPPEENHSIGDELAIRFHQFSITSMKNKYFGSAGSFALVNNAMAHIRDEAYIGMYYQLVFASQYVATLLIFSQWEKQTYDKRAHYTYPDSDLLASLLELYFTIVHPTLPILHRPSFERSVAEGLHLTNMEFGGLLLSVLALASRYSDDPRVLVDGNSLSAGWKLASQVEMVRKLFEPTIHEVRRLKLSLMALYSLGTSLPQVSWVYLGLGIRFLQQRGEHRRKRDPTNLSVEDELWKKTFWSFVCMDTMMCIFLGRPMGLHGEDYDVNPPLQIDDEYWDHGFTQPPGEAPLISYFVCYSRLCEILADAMRRLYGSRKAKLLMGWNGAEWEQRTVSELDSAMNDILDTIPPHLRWNPESPPQSVFFDQSALLYTTYQYILITIHRPYLHKMPDASMPPSLSICTRAARAIIHTADIWLNKLQRLPPPNMINPVFVSGVILSLNVFATKRAGFMDTKKDLPQVERAMEILKFSEDRWQAAGRLWELLGELRSLDDLFPLKNPPNNAGEPKLPRPQSVFTASEIPQSSTSVHDKPYPQHGQSIPEHLWSGPLSSDHFEPAPGVSIEQLLADTEPLDSMDIVFDDELLSMWMAAPTDISCVILHSYRAGWLMCCRNIGSWDAYYANINGTNIEALG</sequence>
<dbReference type="CDD" id="cd00067">
    <property type="entry name" value="GAL4"/>
    <property type="match status" value="1"/>
</dbReference>
<dbReference type="InterPro" id="IPR036864">
    <property type="entry name" value="Zn2-C6_fun-type_DNA-bd_sf"/>
</dbReference>
<dbReference type="PANTHER" id="PTHR46910">
    <property type="entry name" value="TRANSCRIPTION FACTOR PDR1"/>
    <property type="match status" value="1"/>
</dbReference>
<evidence type="ECO:0000256" key="1">
    <source>
        <dbReference type="ARBA" id="ARBA00004123"/>
    </source>
</evidence>
<dbReference type="Gene3D" id="4.10.240.10">
    <property type="entry name" value="Zn(2)-C6 fungal-type DNA-binding domain"/>
    <property type="match status" value="1"/>
</dbReference>
<dbReference type="InterPro" id="IPR050987">
    <property type="entry name" value="AtrR-like"/>
</dbReference>
<dbReference type="CDD" id="cd12148">
    <property type="entry name" value="fungal_TF_MHR"/>
    <property type="match status" value="1"/>
</dbReference>
<dbReference type="SMART" id="SM00066">
    <property type="entry name" value="GAL4"/>
    <property type="match status" value="1"/>
</dbReference>
<dbReference type="Pfam" id="PF00172">
    <property type="entry name" value="Zn_clus"/>
    <property type="match status" value="1"/>
</dbReference>
<proteinExistence type="predicted"/>
<dbReference type="AlphaFoldDB" id="A0AAD6TEP0"/>
<evidence type="ECO:0000259" key="6">
    <source>
        <dbReference type="PROSITE" id="PS50048"/>
    </source>
</evidence>
<evidence type="ECO:0000256" key="3">
    <source>
        <dbReference type="ARBA" id="ARBA00023125"/>
    </source>
</evidence>
<evidence type="ECO:0000313" key="7">
    <source>
        <dbReference type="EMBL" id="KAJ7043946.1"/>
    </source>
</evidence>
<keyword evidence="8" id="KW-1185">Reference proteome</keyword>
<dbReference type="Proteomes" id="UP001218188">
    <property type="component" value="Unassembled WGS sequence"/>
</dbReference>
<dbReference type="PROSITE" id="PS50048">
    <property type="entry name" value="ZN2_CY6_FUNGAL_2"/>
    <property type="match status" value="1"/>
</dbReference>
<dbReference type="GO" id="GO:0003677">
    <property type="term" value="F:DNA binding"/>
    <property type="evidence" value="ECO:0007669"/>
    <property type="project" value="UniProtKB-KW"/>
</dbReference>
<name>A0AAD6TEP0_9AGAR</name>
<gene>
    <name evidence="7" type="ORF">C8F04DRAFT_942775</name>
</gene>
<keyword evidence="2" id="KW-0479">Metal-binding</keyword>
<dbReference type="PROSITE" id="PS00463">
    <property type="entry name" value="ZN2_CY6_FUNGAL_1"/>
    <property type="match status" value="1"/>
</dbReference>
<dbReference type="SMART" id="SM00906">
    <property type="entry name" value="Fungal_trans"/>
    <property type="match status" value="1"/>
</dbReference>